<proteinExistence type="predicted"/>
<dbReference type="AlphaFoldDB" id="A0A6L5JTY4"/>
<dbReference type="EMBL" id="WIXJ01000002">
    <property type="protein sequence ID" value="MQY50827.1"/>
    <property type="molecule type" value="Genomic_DNA"/>
</dbReference>
<comment type="caution">
    <text evidence="1">The sequence shown here is derived from an EMBL/GenBank/DDBJ whole genome shotgun (WGS) entry which is preliminary data.</text>
</comment>
<sequence>MKTSAMPLLAGAAMGLLALYLITRWQAASINTGDIASGIGKGAIDAAAGAVTGTVIGIGEVVGIPQTNKTQCELDLAAGRLWDASFSCPAGTFLSGAWANLTK</sequence>
<protein>
    <submittedName>
        <fullName evidence="1">Uncharacterized protein</fullName>
    </submittedName>
</protein>
<gene>
    <name evidence="1" type="ORF">GHK24_03405</name>
</gene>
<dbReference type="Proteomes" id="UP000480275">
    <property type="component" value="Unassembled WGS sequence"/>
</dbReference>
<accession>A0A6L5JTY4</accession>
<evidence type="ECO:0000313" key="2">
    <source>
        <dbReference type="Proteomes" id="UP000480275"/>
    </source>
</evidence>
<name>A0A6L5JTY4_RHOTE</name>
<dbReference type="OrthoDB" id="8763161at2"/>
<organism evidence="1 2">
    <name type="scientific">Rhodocyclus tenuis</name>
    <name type="common">Rhodospirillum tenue</name>
    <dbReference type="NCBI Taxonomy" id="1066"/>
    <lineage>
        <taxon>Bacteria</taxon>
        <taxon>Pseudomonadati</taxon>
        <taxon>Pseudomonadota</taxon>
        <taxon>Betaproteobacteria</taxon>
        <taxon>Rhodocyclales</taxon>
        <taxon>Rhodocyclaceae</taxon>
        <taxon>Rhodocyclus</taxon>
    </lineage>
</organism>
<evidence type="ECO:0000313" key="1">
    <source>
        <dbReference type="EMBL" id="MQY50827.1"/>
    </source>
</evidence>
<reference evidence="1 2" key="1">
    <citation type="submission" date="2019-10" db="EMBL/GenBank/DDBJ databases">
        <title>Whole-genome sequence of the purple nonsulfur photosynthetic bacterium Rhodocyclus tenuis.</title>
        <authorList>
            <person name="Kyndt J.A."/>
            <person name="Meyer T.E."/>
        </authorList>
    </citation>
    <scope>NUCLEOTIDE SEQUENCE [LARGE SCALE GENOMIC DNA]</scope>
    <source>
        <strain evidence="1 2">DSM 110</strain>
    </source>
</reference>